<dbReference type="EMBL" id="PJCH01000011">
    <property type="protein sequence ID" value="PQA86715.1"/>
    <property type="molecule type" value="Genomic_DNA"/>
</dbReference>
<keyword evidence="4" id="KW-1185">Reference proteome</keyword>
<sequence>MGLFKKNNKRLRRRLGIASDRRGSTAVEFAIIAPIFLMMMFSTFEVGWFYFANSAVDASVSDAARQIKTGQVQRWGGDDDDKLQVLYDSICDVVKSFGGCENRLTLEVNTYASFTALAADNTPPTCADAPPDDLAAIPFNPGGELEIVRVRVCYIYNTINPAIGINMSEPGTNHRRLISTVIFRNEPYELNNKDET</sequence>
<organism evidence="3 4">
    <name type="scientific">Hyphococcus luteus</name>
    <dbReference type="NCBI Taxonomy" id="2058213"/>
    <lineage>
        <taxon>Bacteria</taxon>
        <taxon>Pseudomonadati</taxon>
        <taxon>Pseudomonadota</taxon>
        <taxon>Alphaproteobacteria</taxon>
        <taxon>Parvularculales</taxon>
        <taxon>Parvularculaceae</taxon>
        <taxon>Hyphococcus</taxon>
    </lineage>
</organism>
<dbReference type="Pfam" id="PF07811">
    <property type="entry name" value="TadE"/>
    <property type="match status" value="1"/>
</dbReference>
<dbReference type="InterPro" id="IPR012495">
    <property type="entry name" value="TadE-like_dom"/>
</dbReference>
<dbReference type="RefSeq" id="WP_104830833.1">
    <property type="nucleotide sequence ID" value="NZ_PJCH01000011.1"/>
</dbReference>
<evidence type="ECO:0000313" key="4">
    <source>
        <dbReference type="Proteomes" id="UP000239504"/>
    </source>
</evidence>
<keyword evidence="1" id="KW-0812">Transmembrane</keyword>
<protein>
    <recommendedName>
        <fullName evidence="2">TadE-like domain-containing protein</fullName>
    </recommendedName>
</protein>
<evidence type="ECO:0000313" key="3">
    <source>
        <dbReference type="EMBL" id="PQA86715.1"/>
    </source>
</evidence>
<comment type="caution">
    <text evidence="3">The sequence shown here is derived from an EMBL/GenBank/DDBJ whole genome shotgun (WGS) entry which is preliminary data.</text>
</comment>
<proteinExistence type="predicted"/>
<name>A0A2S7K2J7_9PROT</name>
<dbReference type="AlphaFoldDB" id="A0A2S7K2J7"/>
<gene>
    <name evidence="3" type="ORF">CW354_14590</name>
</gene>
<evidence type="ECO:0000256" key="1">
    <source>
        <dbReference type="SAM" id="Phobius"/>
    </source>
</evidence>
<feature type="domain" description="TadE-like" evidence="2">
    <location>
        <begin position="23"/>
        <end position="65"/>
    </location>
</feature>
<keyword evidence="1" id="KW-1133">Transmembrane helix</keyword>
<dbReference type="Proteomes" id="UP000239504">
    <property type="component" value="Unassembled WGS sequence"/>
</dbReference>
<accession>A0A2S7K2J7</accession>
<dbReference type="OrthoDB" id="7990385at2"/>
<feature type="transmembrane region" description="Helical" evidence="1">
    <location>
        <begin position="29"/>
        <end position="51"/>
    </location>
</feature>
<keyword evidence="1" id="KW-0472">Membrane</keyword>
<evidence type="ECO:0000259" key="2">
    <source>
        <dbReference type="Pfam" id="PF07811"/>
    </source>
</evidence>
<reference evidence="3 4" key="1">
    <citation type="submission" date="2017-12" db="EMBL/GenBank/DDBJ databases">
        <authorList>
            <person name="Hurst M.R.H."/>
        </authorList>
    </citation>
    <scope>NUCLEOTIDE SEQUENCE [LARGE SCALE GENOMIC DNA]</scope>
    <source>
        <strain evidence="3 4">SY-3-19</strain>
    </source>
</reference>